<evidence type="ECO:0000256" key="1">
    <source>
        <dbReference type="SAM" id="MobiDB-lite"/>
    </source>
</evidence>
<feature type="compositionally biased region" description="Basic and acidic residues" evidence="1">
    <location>
        <begin position="19"/>
        <end position="28"/>
    </location>
</feature>
<feature type="compositionally biased region" description="Low complexity" evidence="1">
    <location>
        <begin position="1"/>
        <end position="18"/>
    </location>
</feature>
<proteinExistence type="predicted"/>
<organism evidence="2">
    <name type="scientific">marine sediment metagenome</name>
    <dbReference type="NCBI Taxonomy" id="412755"/>
    <lineage>
        <taxon>unclassified sequences</taxon>
        <taxon>metagenomes</taxon>
        <taxon>ecological metagenomes</taxon>
    </lineage>
</organism>
<feature type="non-terminal residue" evidence="2">
    <location>
        <position position="28"/>
    </location>
</feature>
<accession>A0A0F8XQZ4</accession>
<name>A0A0F8XQZ4_9ZZZZ</name>
<reference evidence="2" key="1">
    <citation type="journal article" date="2015" name="Nature">
        <title>Complex archaea that bridge the gap between prokaryotes and eukaryotes.</title>
        <authorList>
            <person name="Spang A."/>
            <person name="Saw J.H."/>
            <person name="Jorgensen S.L."/>
            <person name="Zaremba-Niedzwiedzka K."/>
            <person name="Martijn J."/>
            <person name="Lind A.E."/>
            <person name="van Eijk R."/>
            <person name="Schleper C."/>
            <person name="Guy L."/>
            <person name="Ettema T.J."/>
        </authorList>
    </citation>
    <scope>NUCLEOTIDE SEQUENCE</scope>
</reference>
<comment type="caution">
    <text evidence="2">The sequence shown here is derived from an EMBL/GenBank/DDBJ whole genome shotgun (WGS) entry which is preliminary data.</text>
</comment>
<sequence>MVQETPTEVEVPTPAETAEAPKTEAVET</sequence>
<gene>
    <name evidence="2" type="ORF">LCGC14_2913530</name>
</gene>
<dbReference type="EMBL" id="LAZR01057717">
    <property type="protein sequence ID" value="KKK71477.1"/>
    <property type="molecule type" value="Genomic_DNA"/>
</dbReference>
<feature type="region of interest" description="Disordered" evidence="1">
    <location>
        <begin position="1"/>
        <end position="28"/>
    </location>
</feature>
<protein>
    <submittedName>
        <fullName evidence="2">Uncharacterized protein</fullName>
    </submittedName>
</protein>
<evidence type="ECO:0000313" key="2">
    <source>
        <dbReference type="EMBL" id="KKK71477.1"/>
    </source>
</evidence>
<dbReference type="AlphaFoldDB" id="A0A0F8XQZ4"/>